<dbReference type="PANTHER" id="PTHR30474">
    <property type="entry name" value="CELL CYCLE PROTEIN"/>
    <property type="match status" value="1"/>
</dbReference>
<keyword evidence="8" id="KW-0133">Cell shape</keyword>
<evidence type="ECO:0000256" key="15">
    <source>
        <dbReference type="ARBA" id="ARBA00033270"/>
    </source>
</evidence>
<keyword evidence="13" id="KW-0961">Cell wall biogenesis/degradation</keyword>
<dbReference type="GO" id="GO:0015648">
    <property type="term" value="F:lipid-linked peptidoglycan transporter activity"/>
    <property type="evidence" value="ECO:0007669"/>
    <property type="project" value="TreeGrafter"/>
</dbReference>
<proteinExistence type="inferred from homology"/>
<evidence type="ECO:0000256" key="1">
    <source>
        <dbReference type="ARBA" id="ARBA00004651"/>
    </source>
</evidence>
<evidence type="ECO:0000256" key="7">
    <source>
        <dbReference type="ARBA" id="ARBA00022692"/>
    </source>
</evidence>
<reference evidence="22 23" key="1">
    <citation type="journal article" date="2016" name="Nat. Commun.">
        <title>Thousands of microbial genomes shed light on interconnected biogeochemical processes in an aquifer system.</title>
        <authorList>
            <person name="Anantharaman K."/>
            <person name="Brown C.T."/>
            <person name="Hug L.A."/>
            <person name="Sharon I."/>
            <person name="Castelle C.J."/>
            <person name="Probst A.J."/>
            <person name="Thomas B.C."/>
            <person name="Singh A."/>
            <person name="Wilkins M.J."/>
            <person name="Karaoz U."/>
            <person name="Brodie E.L."/>
            <person name="Williams K.H."/>
            <person name="Hubbard S.S."/>
            <person name="Banfield J.F."/>
        </authorList>
    </citation>
    <scope>NUCLEOTIDE SEQUENCE [LARGE SCALE GENOMIC DNA]</scope>
</reference>
<dbReference type="NCBIfam" id="TIGR02614">
    <property type="entry name" value="ftsW"/>
    <property type="match status" value="1"/>
</dbReference>
<keyword evidence="3" id="KW-1003">Cell membrane</keyword>
<feature type="transmembrane region" description="Helical" evidence="21">
    <location>
        <begin position="95"/>
        <end position="118"/>
    </location>
</feature>
<evidence type="ECO:0000256" key="21">
    <source>
        <dbReference type="SAM" id="Phobius"/>
    </source>
</evidence>
<dbReference type="EC" id="2.4.99.28" evidence="19"/>
<evidence type="ECO:0000256" key="2">
    <source>
        <dbReference type="ARBA" id="ARBA00004752"/>
    </source>
</evidence>
<protein>
    <recommendedName>
        <fullName evidence="17">Probable peptidoglycan glycosyltransferase FtsW</fullName>
        <ecNumber evidence="19">2.4.99.28</ecNumber>
    </recommendedName>
    <alternativeName>
        <fullName evidence="18">Cell division protein FtsW</fullName>
    </alternativeName>
    <alternativeName>
        <fullName evidence="15">Cell wall polymerase</fullName>
    </alternativeName>
    <alternativeName>
        <fullName evidence="14">Peptidoglycan polymerase</fullName>
    </alternativeName>
</protein>
<keyword evidence="10 21" id="KW-1133">Transmembrane helix</keyword>
<evidence type="ECO:0000256" key="3">
    <source>
        <dbReference type="ARBA" id="ARBA00022475"/>
    </source>
</evidence>
<dbReference type="GO" id="GO:0051301">
    <property type="term" value="P:cell division"/>
    <property type="evidence" value="ECO:0007669"/>
    <property type="project" value="UniProtKB-KW"/>
</dbReference>
<keyword evidence="5" id="KW-0328">Glycosyltransferase</keyword>
<evidence type="ECO:0000256" key="5">
    <source>
        <dbReference type="ARBA" id="ARBA00022676"/>
    </source>
</evidence>
<evidence type="ECO:0000256" key="6">
    <source>
        <dbReference type="ARBA" id="ARBA00022679"/>
    </source>
</evidence>
<evidence type="ECO:0000256" key="13">
    <source>
        <dbReference type="ARBA" id="ARBA00023316"/>
    </source>
</evidence>
<feature type="transmembrane region" description="Helical" evidence="21">
    <location>
        <begin position="31"/>
        <end position="50"/>
    </location>
</feature>
<dbReference type="EMBL" id="MFJX01000001">
    <property type="protein sequence ID" value="OGG31625.1"/>
    <property type="molecule type" value="Genomic_DNA"/>
</dbReference>
<evidence type="ECO:0000256" key="12">
    <source>
        <dbReference type="ARBA" id="ARBA00023306"/>
    </source>
</evidence>
<evidence type="ECO:0000256" key="10">
    <source>
        <dbReference type="ARBA" id="ARBA00022989"/>
    </source>
</evidence>
<evidence type="ECO:0000313" key="23">
    <source>
        <dbReference type="Proteomes" id="UP000176450"/>
    </source>
</evidence>
<feature type="transmembrane region" description="Helical" evidence="21">
    <location>
        <begin position="158"/>
        <end position="174"/>
    </location>
</feature>
<evidence type="ECO:0000313" key="22">
    <source>
        <dbReference type="EMBL" id="OGG31625.1"/>
    </source>
</evidence>
<keyword evidence="6" id="KW-0808">Transferase</keyword>
<keyword evidence="7 21" id="KW-0812">Transmembrane</keyword>
<organism evidence="22 23">
    <name type="scientific">Candidatus Gottesmanbacteria bacterium RIFCSPLOWO2_01_FULL_46_9</name>
    <dbReference type="NCBI Taxonomy" id="1798394"/>
    <lineage>
        <taxon>Bacteria</taxon>
        <taxon>Candidatus Gottesmaniibacteriota</taxon>
    </lineage>
</organism>
<gene>
    <name evidence="22" type="ORF">A3A63_00145</name>
</gene>
<name>A0A1F6B3X9_9BACT</name>
<evidence type="ECO:0000256" key="4">
    <source>
        <dbReference type="ARBA" id="ARBA00022618"/>
    </source>
</evidence>
<evidence type="ECO:0000256" key="14">
    <source>
        <dbReference type="ARBA" id="ARBA00032370"/>
    </source>
</evidence>
<dbReference type="GO" id="GO:0032153">
    <property type="term" value="C:cell division site"/>
    <property type="evidence" value="ECO:0007669"/>
    <property type="project" value="TreeGrafter"/>
</dbReference>
<evidence type="ECO:0000256" key="11">
    <source>
        <dbReference type="ARBA" id="ARBA00023136"/>
    </source>
</evidence>
<comment type="catalytic activity">
    <reaction evidence="20">
        <text>[GlcNAc-(1-&gt;4)-Mur2Ac(oyl-L-Ala-gamma-D-Glu-L-Lys-D-Ala-D-Ala)](n)-di-trans,octa-cis-undecaprenyl diphosphate + beta-D-GlcNAc-(1-&gt;4)-Mur2Ac(oyl-L-Ala-gamma-D-Glu-L-Lys-D-Ala-D-Ala)-di-trans,octa-cis-undecaprenyl diphosphate = [GlcNAc-(1-&gt;4)-Mur2Ac(oyl-L-Ala-gamma-D-Glu-L-Lys-D-Ala-D-Ala)](n+1)-di-trans,octa-cis-undecaprenyl diphosphate + di-trans,octa-cis-undecaprenyl diphosphate + H(+)</text>
        <dbReference type="Rhea" id="RHEA:23708"/>
        <dbReference type="Rhea" id="RHEA-COMP:9602"/>
        <dbReference type="Rhea" id="RHEA-COMP:9603"/>
        <dbReference type="ChEBI" id="CHEBI:15378"/>
        <dbReference type="ChEBI" id="CHEBI:58405"/>
        <dbReference type="ChEBI" id="CHEBI:60033"/>
        <dbReference type="ChEBI" id="CHEBI:78435"/>
        <dbReference type="EC" id="2.4.99.28"/>
    </reaction>
</comment>
<dbReference type="GO" id="GO:0008360">
    <property type="term" value="P:regulation of cell shape"/>
    <property type="evidence" value="ECO:0007669"/>
    <property type="project" value="UniProtKB-KW"/>
</dbReference>
<comment type="subcellular location">
    <subcellularLocation>
        <location evidence="1">Cell membrane</location>
        <topology evidence="1">Multi-pass membrane protein</topology>
    </subcellularLocation>
</comment>
<accession>A0A1F6B3X9</accession>
<feature type="transmembrane region" description="Helical" evidence="21">
    <location>
        <begin position="319"/>
        <end position="347"/>
    </location>
</feature>
<feature type="transmembrane region" description="Helical" evidence="21">
    <location>
        <begin position="288"/>
        <end position="307"/>
    </location>
</feature>
<feature type="transmembrane region" description="Helical" evidence="21">
    <location>
        <begin position="353"/>
        <end position="374"/>
    </location>
</feature>
<feature type="transmembrane region" description="Helical" evidence="21">
    <location>
        <begin position="180"/>
        <end position="197"/>
    </location>
</feature>
<evidence type="ECO:0000256" key="18">
    <source>
        <dbReference type="ARBA" id="ARBA00041418"/>
    </source>
</evidence>
<keyword evidence="12" id="KW-0131">Cell cycle</keyword>
<evidence type="ECO:0000256" key="17">
    <source>
        <dbReference type="ARBA" id="ARBA00041185"/>
    </source>
</evidence>
<evidence type="ECO:0000256" key="20">
    <source>
        <dbReference type="ARBA" id="ARBA00049902"/>
    </source>
</evidence>
<evidence type="ECO:0000256" key="8">
    <source>
        <dbReference type="ARBA" id="ARBA00022960"/>
    </source>
</evidence>
<comment type="similarity">
    <text evidence="16">Belongs to the SEDS family. FtsW subfamily.</text>
</comment>
<feature type="transmembrane region" description="Helical" evidence="21">
    <location>
        <begin position="124"/>
        <end position="146"/>
    </location>
</feature>
<keyword evidence="4 22" id="KW-0132">Cell division</keyword>
<dbReference type="Pfam" id="PF01098">
    <property type="entry name" value="FTSW_RODA_SPOVE"/>
    <property type="match status" value="1"/>
</dbReference>
<evidence type="ECO:0000256" key="9">
    <source>
        <dbReference type="ARBA" id="ARBA00022984"/>
    </source>
</evidence>
<dbReference type="AlphaFoldDB" id="A0A1F6B3X9"/>
<dbReference type="GO" id="GO:0008955">
    <property type="term" value="F:peptidoglycan glycosyltransferase activity"/>
    <property type="evidence" value="ECO:0007669"/>
    <property type="project" value="UniProtKB-EC"/>
</dbReference>
<dbReference type="GO" id="GO:0005886">
    <property type="term" value="C:plasma membrane"/>
    <property type="evidence" value="ECO:0007669"/>
    <property type="project" value="UniProtKB-SubCell"/>
</dbReference>
<comment type="pathway">
    <text evidence="2">Cell wall biogenesis; peptidoglycan biosynthesis.</text>
</comment>
<sequence>MKFLLSKLFRKKSSSEAVRTVKKKLFSADRWLIVAVFALSLFGVLMVYDSSVAIGIRDFSDQYYFVREQLKWFVVGIVVFIVCARMQYRVWYTLALPLLFITLLLLMAVFIPGIGINALGAHRWINVGLFILQPAELAKLAMIIYLAAWFTHPEKSRFFSFLLFLAMVVGLVMLEPDLGTSMIILSIAILLYFFSGAPFRHFSLLIPLIALVIGGLALIAPYRMSRLTTFFNPHYDPLGASYQIRQVLLGLGSGGLTGVGIGKSRQKYEYLPEANTDSIFAIIGEETGFIGGAIIIFSYMFIVWRGFRVASQAPDPFGRLLALGISSWVAVQTIINLGAMVALIPLTGVPLPFISYGGSSFIVLLLAMGIVSNISKEKS</sequence>
<dbReference type="Proteomes" id="UP000176450">
    <property type="component" value="Unassembled WGS sequence"/>
</dbReference>
<evidence type="ECO:0000256" key="16">
    <source>
        <dbReference type="ARBA" id="ARBA00038053"/>
    </source>
</evidence>
<dbReference type="GO" id="GO:0071555">
    <property type="term" value="P:cell wall organization"/>
    <property type="evidence" value="ECO:0007669"/>
    <property type="project" value="UniProtKB-KW"/>
</dbReference>
<keyword evidence="11 21" id="KW-0472">Membrane</keyword>
<dbReference type="InterPro" id="IPR013437">
    <property type="entry name" value="FtsW"/>
</dbReference>
<keyword evidence="9" id="KW-0573">Peptidoglycan synthesis</keyword>
<dbReference type="GO" id="GO:0009252">
    <property type="term" value="P:peptidoglycan biosynthetic process"/>
    <property type="evidence" value="ECO:0007669"/>
    <property type="project" value="UniProtKB-KW"/>
</dbReference>
<comment type="caution">
    <text evidence="22">The sequence shown here is derived from an EMBL/GenBank/DDBJ whole genome shotgun (WGS) entry which is preliminary data.</text>
</comment>
<dbReference type="PANTHER" id="PTHR30474:SF2">
    <property type="entry name" value="PEPTIDOGLYCAN GLYCOSYLTRANSFERASE FTSW-RELATED"/>
    <property type="match status" value="1"/>
</dbReference>
<feature type="transmembrane region" description="Helical" evidence="21">
    <location>
        <begin position="204"/>
        <end position="222"/>
    </location>
</feature>
<evidence type="ECO:0000256" key="19">
    <source>
        <dbReference type="ARBA" id="ARBA00044770"/>
    </source>
</evidence>
<feature type="transmembrane region" description="Helical" evidence="21">
    <location>
        <begin position="70"/>
        <end position="88"/>
    </location>
</feature>
<dbReference type="InterPro" id="IPR001182">
    <property type="entry name" value="FtsW/RodA"/>
</dbReference>